<name>A0ABN3VD13_9PSEU</name>
<evidence type="ECO:0000313" key="4">
    <source>
        <dbReference type="Proteomes" id="UP001500979"/>
    </source>
</evidence>
<reference evidence="3 4" key="1">
    <citation type="journal article" date="2019" name="Int. J. Syst. Evol. Microbiol.">
        <title>The Global Catalogue of Microorganisms (GCM) 10K type strain sequencing project: providing services to taxonomists for standard genome sequencing and annotation.</title>
        <authorList>
            <consortium name="The Broad Institute Genomics Platform"/>
            <consortium name="The Broad Institute Genome Sequencing Center for Infectious Disease"/>
            <person name="Wu L."/>
            <person name="Ma J."/>
        </authorList>
    </citation>
    <scope>NUCLEOTIDE SEQUENCE [LARGE SCALE GENOMIC DNA]</scope>
    <source>
        <strain evidence="3 4">JCM 9383</strain>
    </source>
</reference>
<keyword evidence="1" id="KW-1133">Transmembrane helix</keyword>
<proteinExistence type="predicted"/>
<dbReference type="Proteomes" id="UP001500979">
    <property type="component" value="Unassembled WGS sequence"/>
</dbReference>
<feature type="domain" description="N-acetyltransferase" evidence="2">
    <location>
        <begin position="52"/>
        <end position="138"/>
    </location>
</feature>
<dbReference type="InterPro" id="IPR045057">
    <property type="entry name" value="Gcn5-rel_NAT"/>
</dbReference>
<sequence length="152" mass="16339">MRYCSLSPGNVMFTSGPLVLVPVPACAWAGVSATAGFWWRGWGIVRAMVTVTNASGRHRYEISVEGELAGFTEYVDRDGQRIFYHTEVDPGFAGQGLGGVLVAEALAGTRAAGMRVVPVCPFVARYVGRHHDFDDLLDPVTPEVLAVVEAGR</sequence>
<keyword evidence="1" id="KW-0812">Transmembrane</keyword>
<dbReference type="PANTHER" id="PTHR31435:SF10">
    <property type="entry name" value="BSR4717 PROTEIN"/>
    <property type="match status" value="1"/>
</dbReference>
<dbReference type="InterPro" id="IPR031165">
    <property type="entry name" value="GNAT_YJDJ"/>
</dbReference>
<organism evidence="3 4">
    <name type="scientific">Saccharopolyspora taberi</name>
    <dbReference type="NCBI Taxonomy" id="60895"/>
    <lineage>
        <taxon>Bacteria</taxon>
        <taxon>Bacillati</taxon>
        <taxon>Actinomycetota</taxon>
        <taxon>Actinomycetes</taxon>
        <taxon>Pseudonocardiales</taxon>
        <taxon>Pseudonocardiaceae</taxon>
        <taxon>Saccharopolyspora</taxon>
    </lineage>
</organism>
<protein>
    <recommendedName>
        <fullName evidence="2">N-acetyltransferase domain-containing protein</fullName>
    </recommendedName>
</protein>
<dbReference type="Gene3D" id="3.40.630.30">
    <property type="match status" value="1"/>
</dbReference>
<comment type="caution">
    <text evidence="3">The sequence shown here is derived from an EMBL/GenBank/DDBJ whole genome shotgun (WGS) entry which is preliminary data.</text>
</comment>
<evidence type="ECO:0000313" key="3">
    <source>
        <dbReference type="EMBL" id="GAA2793050.1"/>
    </source>
</evidence>
<evidence type="ECO:0000259" key="2">
    <source>
        <dbReference type="PROSITE" id="PS51729"/>
    </source>
</evidence>
<dbReference type="PANTHER" id="PTHR31435">
    <property type="entry name" value="PROTEIN NATD1"/>
    <property type="match status" value="1"/>
</dbReference>
<dbReference type="Pfam" id="PF14542">
    <property type="entry name" value="Acetyltransf_CG"/>
    <property type="match status" value="1"/>
</dbReference>
<evidence type="ECO:0000256" key="1">
    <source>
        <dbReference type="SAM" id="Phobius"/>
    </source>
</evidence>
<dbReference type="EMBL" id="BAAAUX010000014">
    <property type="protein sequence ID" value="GAA2793050.1"/>
    <property type="molecule type" value="Genomic_DNA"/>
</dbReference>
<dbReference type="SUPFAM" id="SSF55729">
    <property type="entry name" value="Acyl-CoA N-acyltransferases (Nat)"/>
    <property type="match status" value="1"/>
</dbReference>
<gene>
    <name evidence="3" type="ORF">GCM10010470_29860</name>
</gene>
<dbReference type="PROSITE" id="PS51729">
    <property type="entry name" value="GNAT_YJDJ"/>
    <property type="match status" value="1"/>
</dbReference>
<accession>A0ABN3VD13</accession>
<feature type="transmembrane region" description="Helical" evidence="1">
    <location>
        <begin position="20"/>
        <end position="39"/>
    </location>
</feature>
<dbReference type="InterPro" id="IPR016181">
    <property type="entry name" value="Acyl_CoA_acyltransferase"/>
</dbReference>
<keyword evidence="1" id="KW-0472">Membrane</keyword>
<keyword evidence="4" id="KW-1185">Reference proteome</keyword>